<accession>A0AA89WK26</accession>
<organism evidence="1 2">
    <name type="scientific">Stenotrophomonas maltophilia</name>
    <name type="common">Pseudomonas maltophilia</name>
    <name type="synonym">Xanthomonas maltophilia</name>
    <dbReference type="NCBI Taxonomy" id="40324"/>
    <lineage>
        <taxon>Bacteria</taxon>
        <taxon>Pseudomonadati</taxon>
        <taxon>Pseudomonadota</taxon>
        <taxon>Gammaproteobacteria</taxon>
        <taxon>Lysobacterales</taxon>
        <taxon>Lysobacteraceae</taxon>
        <taxon>Stenotrophomonas</taxon>
        <taxon>Stenotrophomonas maltophilia group</taxon>
    </lineage>
</organism>
<dbReference type="Proteomes" id="UP000625930">
    <property type="component" value="Unassembled WGS sequence"/>
</dbReference>
<dbReference type="RefSeq" id="WP_154263314.1">
    <property type="nucleotide sequence ID" value="NZ_CP040438.1"/>
</dbReference>
<sequence length="48" mass="4976">MKFNFTVARAACVQVQSALPEVELITVHVDVSNAAGVSNCGASKAELV</sequence>
<dbReference type="AlphaFoldDB" id="A0AA89WK26"/>
<comment type="caution">
    <text evidence="1">The sequence shown here is derived from an EMBL/GenBank/DDBJ whole genome shotgun (WGS) entry which is preliminary data.</text>
</comment>
<evidence type="ECO:0000313" key="1">
    <source>
        <dbReference type="EMBL" id="MBH1651824.1"/>
    </source>
</evidence>
<gene>
    <name evidence="1" type="ORF">I5U67_06540</name>
</gene>
<dbReference type="EMBL" id="JADUNP010000009">
    <property type="protein sequence ID" value="MBH1651824.1"/>
    <property type="molecule type" value="Genomic_DNA"/>
</dbReference>
<protein>
    <submittedName>
        <fullName evidence="1">Uncharacterized protein</fullName>
    </submittedName>
</protein>
<reference evidence="1" key="1">
    <citation type="submission" date="2020-11" db="EMBL/GenBank/DDBJ databases">
        <title>Enhanced detection system for hospital associated transmission using whole genome sequencing surveillance.</title>
        <authorList>
            <person name="Harrison L.H."/>
            <person name="Van Tyne D."/>
            <person name="Marsh J.W."/>
            <person name="Griffith M.P."/>
            <person name="Snyder D.J."/>
            <person name="Cooper V.S."/>
            <person name="Mustapha M."/>
        </authorList>
    </citation>
    <scope>NUCLEOTIDE SEQUENCE</scope>
    <source>
        <strain evidence="1">STEN00091</strain>
    </source>
</reference>
<evidence type="ECO:0000313" key="2">
    <source>
        <dbReference type="Proteomes" id="UP000625930"/>
    </source>
</evidence>
<proteinExistence type="predicted"/>
<name>A0AA89WK26_STEMA</name>